<evidence type="ECO:0000313" key="1">
    <source>
        <dbReference type="EMBL" id="GBL87030.1"/>
    </source>
</evidence>
<keyword evidence="2" id="KW-1185">Reference proteome</keyword>
<evidence type="ECO:0000313" key="2">
    <source>
        <dbReference type="Proteomes" id="UP000499080"/>
    </source>
</evidence>
<name>A0A4Y2B4A6_ARAVE</name>
<dbReference type="EMBL" id="BGPR01000051">
    <property type="protein sequence ID" value="GBL87030.1"/>
    <property type="molecule type" value="Genomic_DNA"/>
</dbReference>
<accession>A0A4Y2B4A6</accession>
<dbReference type="Proteomes" id="UP000499080">
    <property type="component" value="Unassembled WGS sequence"/>
</dbReference>
<sequence>MSSDLEADLCPFTLVVLAYKESFFGTITQYEQKWREWPPRAPTQHFRHKFQPCCAHGDAQPRTFPGRCLFFGMNGPPLRDQSTSFATGNSGFCPASKQGDALKTLP</sequence>
<reference evidence="1 2" key="1">
    <citation type="journal article" date="2019" name="Sci. Rep.">
        <title>Orb-weaving spider Araneus ventricosus genome elucidates the spidroin gene catalogue.</title>
        <authorList>
            <person name="Kono N."/>
            <person name="Nakamura H."/>
            <person name="Ohtoshi R."/>
            <person name="Moran D.A.P."/>
            <person name="Shinohara A."/>
            <person name="Yoshida Y."/>
            <person name="Fujiwara M."/>
            <person name="Mori M."/>
            <person name="Tomita M."/>
            <person name="Arakawa K."/>
        </authorList>
    </citation>
    <scope>NUCLEOTIDE SEQUENCE [LARGE SCALE GENOMIC DNA]</scope>
</reference>
<protein>
    <submittedName>
        <fullName evidence="1">Uncharacterized protein</fullName>
    </submittedName>
</protein>
<proteinExistence type="predicted"/>
<comment type="caution">
    <text evidence="1">The sequence shown here is derived from an EMBL/GenBank/DDBJ whole genome shotgun (WGS) entry which is preliminary data.</text>
</comment>
<dbReference type="AlphaFoldDB" id="A0A4Y2B4A6"/>
<organism evidence="1 2">
    <name type="scientific">Araneus ventricosus</name>
    <name type="common">Orbweaver spider</name>
    <name type="synonym">Epeira ventricosa</name>
    <dbReference type="NCBI Taxonomy" id="182803"/>
    <lineage>
        <taxon>Eukaryota</taxon>
        <taxon>Metazoa</taxon>
        <taxon>Ecdysozoa</taxon>
        <taxon>Arthropoda</taxon>
        <taxon>Chelicerata</taxon>
        <taxon>Arachnida</taxon>
        <taxon>Araneae</taxon>
        <taxon>Araneomorphae</taxon>
        <taxon>Entelegynae</taxon>
        <taxon>Araneoidea</taxon>
        <taxon>Araneidae</taxon>
        <taxon>Araneus</taxon>
    </lineage>
</organism>
<gene>
    <name evidence="1" type="ORF">AVEN_218735_1</name>
</gene>